<dbReference type="PANTHER" id="PTHR30589">
    <property type="entry name" value="PROLIPOPROTEIN DIACYLGLYCERYL TRANSFERASE"/>
    <property type="match status" value="1"/>
</dbReference>
<evidence type="ECO:0000313" key="8">
    <source>
        <dbReference type="EMBL" id="CAA6825390.1"/>
    </source>
</evidence>
<dbReference type="InterPro" id="IPR001640">
    <property type="entry name" value="Lgt"/>
</dbReference>
<comment type="pathway">
    <text evidence="7">Protein modification; lipoprotein biosynthesis (diacylglyceryl transfer).</text>
</comment>
<keyword evidence="2 7" id="KW-1003">Cell membrane</keyword>
<dbReference type="GO" id="GO:0008961">
    <property type="term" value="F:phosphatidylglycerol-prolipoprotein diacylglyceryl transferase activity"/>
    <property type="evidence" value="ECO:0007669"/>
    <property type="project" value="UniProtKB-UniRule"/>
</dbReference>
<dbReference type="GO" id="GO:0042158">
    <property type="term" value="P:lipoprotein biosynthetic process"/>
    <property type="evidence" value="ECO:0007669"/>
    <property type="project" value="UniProtKB-UniRule"/>
</dbReference>
<dbReference type="PROSITE" id="PS01311">
    <property type="entry name" value="LGT"/>
    <property type="match status" value="1"/>
</dbReference>
<feature type="transmembrane region" description="Helical" evidence="7">
    <location>
        <begin position="229"/>
        <end position="257"/>
    </location>
</feature>
<dbReference type="EC" id="2.5.1.145" evidence="7"/>
<organism evidence="8">
    <name type="scientific">uncultured Thiotrichaceae bacterium</name>
    <dbReference type="NCBI Taxonomy" id="298394"/>
    <lineage>
        <taxon>Bacteria</taxon>
        <taxon>Pseudomonadati</taxon>
        <taxon>Pseudomonadota</taxon>
        <taxon>Gammaproteobacteria</taxon>
        <taxon>Thiotrichales</taxon>
        <taxon>Thiotrichaceae</taxon>
        <taxon>environmental samples</taxon>
    </lineage>
</organism>
<accession>A0A6S6U7Z7</accession>
<evidence type="ECO:0000256" key="4">
    <source>
        <dbReference type="ARBA" id="ARBA00022692"/>
    </source>
</evidence>
<evidence type="ECO:0000256" key="5">
    <source>
        <dbReference type="ARBA" id="ARBA00022989"/>
    </source>
</evidence>
<dbReference type="NCBIfam" id="TIGR00544">
    <property type="entry name" value="lgt"/>
    <property type="match status" value="1"/>
</dbReference>
<keyword evidence="8" id="KW-0449">Lipoprotein</keyword>
<comment type="similarity">
    <text evidence="1 7">Belongs to the Lgt family.</text>
</comment>
<reference evidence="8" key="1">
    <citation type="submission" date="2020-01" db="EMBL/GenBank/DDBJ databases">
        <authorList>
            <person name="Meier V. D."/>
            <person name="Meier V D."/>
        </authorList>
    </citation>
    <scope>NUCLEOTIDE SEQUENCE</scope>
    <source>
        <strain evidence="8">HLG_WM_MAG_07</strain>
    </source>
</reference>
<sequence length="263" mass="29009">MITHPNIDPVALQLGPLAVHWYGIMYVIGFLGFLFLGKYRARKPGSPVTPDQVDDLMFYGALGVVVGGRLGYIIFYNFQAFLQDPMLLFRIGEGGMSFHGGLLGVLLAALWLSRKWNLKFLQIGDFIAPMVPIGLGAGRIGNFINQELWGKPTAGDWGVVFPKAADGLARHPTQLYEAALEGLALFLILWFFSSKPRPLGAVSGMFLLFYGLFRGFVEFFRLPDEHIGYLAFGWFTQGMLLSLPMIIAGIALLVFAVKKGKTA</sequence>
<feature type="binding site" evidence="7">
    <location>
        <position position="139"/>
    </location>
    <ligand>
        <name>a 1,2-diacyl-sn-glycero-3-phospho-(1'-sn-glycerol)</name>
        <dbReference type="ChEBI" id="CHEBI:64716"/>
    </ligand>
</feature>
<evidence type="ECO:0000256" key="7">
    <source>
        <dbReference type="HAMAP-Rule" id="MF_01147"/>
    </source>
</evidence>
<comment type="subcellular location">
    <subcellularLocation>
        <location evidence="7">Cell membrane</location>
        <topology evidence="7">Multi-pass membrane protein</topology>
    </subcellularLocation>
</comment>
<feature type="transmembrane region" description="Helical" evidence="7">
    <location>
        <begin position="199"/>
        <end position="217"/>
    </location>
</feature>
<evidence type="ECO:0000256" key="1">
    <source>
        <dbReference type="ARBA" id="ARBA00007150"/>
    </source>
</evidence>
<name>A0A6S6U7Z7_9GAMM</name>
<dbReference type="GO" id="GO:0005886">
    <property type="term" value="C:plasma membrane"/>
    <property type="evidence" value="ECO:0007669"/>
    <property type="project" value="UniProtKB-SubCell"/>
</dbReference>
<keyword evidence="4 7" id="KW-0812">Transmembrane</keyword>
<dbReference type="HAMAP" id="MF_01147">
    <property type="entry name" value="Lgt"/>
    <property type="match status" value="1"/>
</dbReference>
<dbReference type="UniPathway" id="UPA00664"/>
<dbReference type="PANTHER" id="PTHR30589:SF0">
    <property type="entry name" value="PHOSPHATIDYLGLYCEROL--PROLIPOPROTEIN DIACYLGLYCERYL TRANSFERASE"/>
    <property type="match status" value="1"/>
</dbReference>
<protein>
    <recommendedName>
        <fullName evidence="7">Phosphatidylglycerol--prolipoprotein diacylglyceryl transferase</fullName>
        <ecNumber evidence="7">2.5.1.145</ecNumber>
    </recommendedName>
</protein>
<keyword evidence="8" id="KW-0328">Glycosyltransferase</keyword>
<feature type="transmembrane region" description="Helical" evidence="7">
    <location>
        <begin position="19"/>
        <end position="36"/>
    </location>
</feature>
<evidence type="ECO:0000256" key="6">
    <source>
        <dbReference type="ARBA" id="ARBA00023136"/>
    </source>
</evidence>
<feature type="transmembrane region" description="Helical" evidence="7">
    <location>
        <begin position="96"/>
        <end position="113"/>
    </location>
</feature>
<comment type="function">
    <text evidence="7">Catalyzes the transfer of the diacylglyceryl group from phosphatidylglycerol to the sulfhydryl group of the N-terminal cysteine of a prolipoprotein, the first step in the formation of mature lipoproteins.</text>
</comment>
<keyword evidence="5 7" id="KW-1133">Transmembrane helix</keyword>
<dbReference type="AlphaFoldDB" id="A0A6S6U7Z7"/>
<proteinExistence type="inferred from homology"/>
<comment type="catalytic activity">
    <reaction evidence="7">
        <text>L-cysteinyl-[prolipoprotein] + a 1,2-diacyl-sn-glycero-3-phospho-(1'-sn-glycerol) = an S-1,2-diacyl-sn-glyceryl-L-cysteinyl-[prolipoprotein] + sn-glycerol 1-phosphate + H(+)</text>
        <dbReference type="Rhea" id="RHEA:56712"/>
        <dbReference type="Rhea" id="RHEA-COMP:14679"/>
        <dbReference type="Rhea" id="RHEA-COMP:14680"/>
        <dbReference type="ChEBI" id="CHEBI:15378"/>
        <dbReference type="ChEBI" id="CHEBI:29950"/>
        <dbReference type="ChEBI" id="CHEBI:57685"/>
        <dbReference type="ChEBI" id="CHEBI:64716"/>
        <dbReference type="ChEBI" id="CHEBI:140658"/>
        <dbReference type="EC" id="2.5.1.145"/>
    </reaction>
</comment>
<dbReference type="Pfam" id="PF01790">
    <property type="entry name" value="LGT"/>
    <property type="match status" value="1"/>
</dbReference>
<evidence type="ECO:0000256" key="3">
    <source>
        <dbReference type="ARBA" id="ARBA00022679"/>
    </source>
</evidence>
<dbReference type="EMBL" id="CACVAY010000127">
    <property type="protein sequence ID" value="CAA6825390.1"/>
    <property type="molecule type" value="Genomic_DNA"/>
</dbReference>
<evidence type="ECO:0000256" key="2">
    <source>
        <dbReference type="ARBA" id="ARBA00022475"/>
    </source>
</evidence>
<keyword evidence="3 7" id="KW-0808">Transferase</keyword>
<feature type="transmembrane region" description="Helical" evidence="7">
    <location>
        <begin position="56"/>
        <end position="76"/>
    </location>
</feature>
<keyword evidence="6 7" id="KW-0472">Membrane</keyword>
<gene>
    <name evidence="7" type="primary">lgt</name>
    <name evidence="8" type="ORF">HELGO_WM7983</name>
</gene>